<organism evidence="1">
    <name type="scientific">marine sediment metagenome</name>
    <dbReference type="NCBI Taxonomy" id="412755"/>
    <lineage>
        <taxon>unclassified sequences</taxon>
        <taxon>metagenomes</taxon>
        <taxon>ecological metagenomes</taxon>
    </lineage>
</organism>
<feature type="non-terminal residue" evidence="1">
    <location>
        <position position="1"/>
    </location>
</feature>
<dbReference type="EMBL" id="BARS01042016">
    <property type="protein sequence ID" value="GAG38530.1"/>
    <property type="molecule type" value="Genomic_DNA"/>
</dbReference>
<proteinExistence type="predicted"/>
<sequence>YMTNTVKVGTRVKVSDEDIRTVFRIDTTRDGAVMEAICDPRGKFCFNSVITTPVGCDVYFGNKYGIDVYGEVLED</sequence>
<comment type="caution">
    <text evidence="1">The sequence shown here is derived from an EMBL/GenBank/DDBJ whole genome shotgun (WGS) entry which is preliminary data.</text>
</comment>
<protein>
    <submittedName>
        <fullName evidence="1">Uncharacterized protein</fullName>
    </submittedName>
</protein>
<evidence type="ECO:0000313" key="1">
    <source>
        <dbReference type="EMBL" id="GAG38530.1"/>
    </source>
</evidence>
<name>X0X680_9ZZZZ</name>
<reference evidence="1" key="1">
    <citation type="journal article" date="2014" name="Front. Microbiol.">
        <title>High frequency of phylogenetically diverse reductive dehalogenase-homologous genes in deep subseafloor sedimentary metagenomes.</title>
        <authorList>
            <person name="Kawai M."/>
            <person name="Futagami T."/>
            <person name="Toyoda A."/>
            <person name="Takaki Y."/>
            <person name="Nishi S."/>
            <person name="Hori S."/>
            <person name="Arai W."/>
            <person name="Tsubouchi T."/>
            <person name="Morono Y."/>
            <person name="Uchiyama I."/>
            <person name="Ito T."/>
            <person name="Fujiyama A."/>
            <person name="Inagaki F."/>
            <person name="Takami H."/>
        </authorList>
    </citation>
    <scope>NUCLEOTIDE SEQUENCE</scope>
    <source>
        <strain evidence="1">Expedition CK06-06</strain>
    </source>
</reference>
<accession>X0X680</accession>
<dbReference type="AlphaFoldDB" id="X0X680"/>
<gene>
    <name evidence="1" type="ORF">S01H1_63807</name>
</gene>